<proteinExistence type="predicted"/>
<evidence type="ECO:0000313" key="1">
    <source>
        <dbReference type="EMBL" id="CAH8247214.1"/>
    </source>
</evidence>
<reference evidence="1" key="1">
    <citation type="submission" date="2022-06" db="EMBL/GenBank/DDBJ databases">
        <authorList>
            <person name="Dietemann V."/>
            <person name="Ory F."/>
            <person name="Dainat B."/>
            <person name="Oberhansli S."/>
        </authorList>
    </citation>
    <scope>NUCLEOTIDE SEQUENCE</scope>
    <source>
        <strain evidence="1">Ena-SAMPLE-TAB-26-04-2022-14:26:32:270-5432</strain>
    </source>
</reference>
<organism evidence="1 2">
    <name type="scientific">Paenibacillus melissococcoides</name>
    <dbReference type="NCBI Taxonomy" id="2912268"/>
    <lineage>
        <taxon>Bacteria</taxon>
        <taxon>Bacillati</taxon>
        <taxon>Bacillota</taxon>
        <taxon>Bacilli</taxon>
        <taxon>Bacillales</taxon>
        <taxon>Paenibacillaceae</taxon>
        <taxon>Paenibacillus</taxon>
    </lineage>
</organism>
<sequence length="49" mass="5667">MCKLFEDIAVQVADDFGYKYPADESEKVTAYLRHVRLLPDDAAEIYEDI</sequence>
<protein>
    <submittedName>
        <fullName evidence="1">Aminoglycoside 6-adenylyltransferase</fullName>
    </submittedName>
</protein>
<dbReference type="Pfam" id="PF04439">
    <property type="entry name" value="Adenyl_transf"/>
    <property type="match status" value="1"/>
</dbReference>
<dbReference type="Gene3D" id="1.20.120.330">
    <property type="entry name" value="Nucleotidyltransferases domain 2"/>
    <property type="match status" value="1"/>
</dbReference>
<dbReference type="EMBL" id="CALYLO010000006">
    <property type="protein sequence ID" value="CAH8247214.1"/>
    <property type="molecule type" value="Genomic_DNA"/>
</dbReference>
<gene>
    <name evidence="1" type="ORF">WJ0W_004448</name>
</gene>
<dbReference type="InterPro" id="IPR007530">
    <property type="entry name" value="Aminoglycoside_adenylylTfrase"/>
</dbReference>
<dbReference type="SUPFAM" id="SSF81631">
    <property type="entry name" value="PAP/OAS1 substrate-binding domain"/>
    <property type="match status" value="1"/>
</dbReference>
<comment type="caution">
    <text evidence="1">The sequence shown here is derived from an EMBL/GenBank/DDBJ whole genome shotgun (WGS) entry which is preliminary data.</text>
</comment>
<name>A0ABN8UCM4_9BACL</name>
<accession>A0ABN8UCM4</accession>
<evidence type="ECO:0000313" key="2">
    <source>
        <dbReference type="Proteomes" id="UP001154322"/>
    </source>
</evidence>
<keyword evidence="2" id="KW-1185">Reference proteome</keyword>
<dbReference type="Proteomes" id="UP001154322">
    <property type="component" value="Unassembled WGS sequence"/>
</dbReference>